<name>B8HTS0_CYAP4</name>
<dbReference type="InterPro" id="IPR002549">
    <property type="entry name" value="AI-2E-like"/>
</dbReference>
<dbReference type="PANTHER" id="PTHR21716:SF66">
    <property type="entry name" value="TRANSPORT PROTEIN SLL0063-RELATED"/>
    <property type="match status" value="1"/>
</dbReference>
<dbReference type="HOGENOM" id="CLU_031275_8_1_3"/>
<evidence type="ECO:0008006" key="8">
    <source>
        <dbReference type="Google" id="ProtNLM"/>
    </source>
</evidence>
<feature type="transmembrane region" description="Helical" evidence="6">
    <location>
        <begin position="157"/>
        <end position="180"/>
    </location>
</feature>
<dbReference type="eggNOG" id="COG0628">
    <property type="taxonomic scope" value="Bacteria"/>
</dbReference>
<organism evidence="7">
    <name type="scientific">Cyanothece sp. (strain PCC 7425 / ATCC 29141)</name>
    <dbReference type="NCBI Taxonomy" id="395961"/>
    <lineage>
        <taxon>Bacteria</taxon>
        <taxon>Bacillati</taxon>
        <taxon>Cyanobacteriota</taxon>
        <taxon>Cyanophyceae</taxon>
        <taxon>Gomontiellales</taxon>
        <taxon>Cyanothecaceae</taxon>
        <taxon>Cyanothece</taxon>
    </lineage>
</organism>
<keyword evidence="4 6" id="KW-1133">Transmembrane helix</keyword>
<evidence type="ECO:0000256" key="2">
    <source>
        <dbReference type="ARBA" id="ARBA00009773"/>
    </source>
</evidence>
<feature type="transmembrane region" description="Helical" evidence="6">
    <location>
        <begin position="272"/>
        <end position="289"/>
    </location>
</feature>
<dbReference type="GO" id="GO:0016020">
    <property type="term" value="C:membrane"/>
    <property type="evidence" value="ECO:0007669"/>
    <property type="project" value="UniProtKB-SubCell"/>
</dbReference>
<comment type="subcellular location">
    <subcellularLocation>
        <location evidence="1">Membrane</location>
        <topology evidence="1">Multi-pass membrane protein</topology>
    </subcellularLocation>
</comment>
<gene>
    <name evidence="7" type="ordered locus">Cyan7425_3833</name>
</gene>
<sequence length="364" mass="39972">MRSPRPNKKLIQWLLWRLNLPLLVLNGWCLLLFFEYFREPITILIVAAVLAFLLDHPFRWLEQRGVGRGLALAMVLGSALLLLMLVGITLLPVLIHQAHQLALASGDWIHSGKQQLVSLNLWLGNQGIPLNLINPSTLLTGHFSDQLQTLLSHLPNLIVRTVGGLFEGVLTAIITIYLLIKGEVLWQGILTWLPPKLARQTRTTLPCSFRNYFIGQGTLALLLGTALVIAFLLVQIPFGLLFGVFIGLMALFPFGGAISITLVTLIVALKSFSLGLTVLAIATVVDQIVENGIAPRLLGHLTRVHPVWVILTLLIGGHIAGVLGVILAVPLASFIKDVVEVYRPQSGVNQTRIIEVRQESTETD</sequence>
<feature type="transmembrane region" description="Helical" evidence="6">
    <location>
        <begin position="212"/>
        <end position="234"/>
    </location>
</feature>
<accession>B8HTS0</accession>
<dbReference type="AlphaFoldDB" id="B8HTS0"/>
<evidence type="ECO:0000256" key="5">
    <source>
        <dbReference type="ARBA" id="ARBA00023136"/>
    </source>
</evidence>
<keyword evidence="3 6" id="KW-0812">Transmembrane</keyword>
<feature type="transmembrane region" description="Helical" evidence="6">
    <location>
        <begin position="40"/>
        <end position="58"/>
    </location>
</feature>
<reference evidence="7" key="1">
    <citation type="submission" date="2009-01" db="EMBL/GenBank/DDBJ databases">
        <title>Complete sequence of chromosome Cyanothece sp. PCC 7425.</title>
        <authorList>
            <consortium name="US DOE Joint Genome Institute"/>
            <person name="Lucas S."/>
            <person name="Copeland A."/>
            <person name="Lapidus A."/>
            <person name="Glavina del Rio T."/>
            <person name="Dalin E."/>
            <person name="Tice H."/>
            <person name="Bruce D."/>
            <person name="Goodwin L."/>
            <person name="Pitluck S."/>
            <person name="Sims D."/>
            <person name="Meineke L."/>
            <person name="Brettin T."/>
            <person name="Detter J.C."/>
            <person name="Han C."/>
            <person name="Larimer F."/>
            <person name="Land M."/>
            <person name="Hauser L."/>
            <person name="Kyrpides N."/>
            <person name="Ovchinnikova G."/>
            <person name="Liberton M."/>
            <person name="Stoeckel J."/>
            <person name="Banerjee A."/>
            <person name="Singh A."/>
            <person name="Page L."/>
            <person name="Sato H."/>
            <person name="Zhao L."/>
            <person name="Sherman L."/>
            <person name="Pakrasi H."/>
            <person name="Richardson P."/>
        </authorList>
    </citation>
    <scope>NUCLEOTIDE SEQUENCE</scope>
    <source>
        <strain evidence="7">PCC 7425</strain>
    </source>
</reference>
<dbReference type="GO" id="GO:0055085">
    <property type="term" value="P:transmembrane transport"/>
    <property type="evidence" value="ECO:0007669"/>
    <property type="project" value="TreeGrafter"/>
</dbReference>
<feature type="transmembrane region" description="Helical" evidence="6">
    <location>
        <begin position="309"/>
        <end position="335"/>
    </location>
</feature>
<dbReference type="Pfam" id="PF01594">
    <property type="entry name" value="AI-2E_transport"/>
    <property type="match status" value="1"/>
</dbReference>
<evidence type="ECO:0000256" key="1">
    <source>
        <dbReference type="ARBA" id="ARBA00004141"/>
    </source>
</evidence>
<evidence type="ECO:0000256" key="4">
    <source>
        <dbReference type="ARBA" id="ARBA00022989"/>
    </source>
</evidence>
<dbReference type="STRING" id="395961.Cyan7425_3833"/>
<dbReference type="KEGG" id="cyn:Cyan7425_3833"/>
<keyword evidence="5 6" id="KW-0472">Membrane</keyword>
<feature type="transmembrane region" description="Helical" evidence="6">
    <location>
        <begin position="240"/>
        <end position="265"/>
    </location>
</feature>
<comment type="similarity">
    <text evidence="2">Belongs to the autoinducer-2 exporter (AI-2E) (TC 2.A.86) family.</text>
</comment>
<protein>
    <recommendedName>
        <fullName evidence="8">Permease</fullName>
    </recommendedName>
</protein>
<dbReference type="PANTHER" id="PTHR21716">
    <property type="entry name" value="TRANSMEMBRANE PROTEIN"/>
    <property type="match status" value="1"/>
</dbReference>
<dbReference type="OrthoDB" id="464097at2"/>
<evidence type="ECO:0000313" key="7">
    <source>
        <dbReference type="EMBL" id="ACL46151.1"/>
    </source>
</evidence>
<dbReference type="EMBL" id="CP001344">
    <property type="protein sequence ID" value="ACL46151.1"/>
    <property type="molecule type" value="Genomic_DNA"/>
</dbReference>
<proteinExistence type="inferred from homology"/>
<feature type="transmembrane region" description="Helical" evidence="6">
    <location>
        <begin position="70"/>
        <end position="95"/>
    </location>
</feature>
<feature type="transmembrane region" description="Helical" evidence="6">
    <location>
        <begin position="12"/>
        <end position="34"/>
    </location>
</feature>
<evidence type="ECO:0000256" key="3">
    <source>
        <dbReference type="ARBA" id="ARBA00022692"/>
    </source>
</evidence>
<evidence type="ECO:0000256" key="6">
    <source>
        <dbReference type="SAM" id="Phobius"/>
    </source>
</evidence>